<organism evidence="2">
    <name type="scientific">Salpingoeca rosetta (strain ATCC 50818 / BSB-021)</name>
    <dbReference type="NCBI Taxonomy" id="946362"/>
    <lineage>
        <taxon>Eukaryota</taxon>
        <taxon>Choanoflagellata</taxon>
        <taxon>Craspedida</taxon>
        <taxon>Salpingoecidae</taxon>
        <taxon>Salpingoeca</taxon>
    </lineage>
</organism>
<dbReference type="Proteomes" id="UP000007799">
    <property type="component" value="Unassembled WGS sequence"/>
</dbReference>
<dbReference type="KEGG" id="sre:PTSG_06809"/>
<protein>
    <submittedName>
        <fullName evidence="1">Uncharacterized protein</fullName>
    </submittedName>
</protein>
<accession>F2UEV5</accession>
<dbReference type="AlphaFoldDB" id="F2UEV5"/>
<evidence type="ECO:0000313" key="1">
    <source>
        <dbReference type="EMBL" id="EGD75155.1"/>
    </source>
</evidence>
<keyword evidence="2" id="KW-1185">Reference proteome</keyword>
<gene>
    <name evidence="1" type="ORF">PTSG_06809</name>
</gene>
<dbReference type="GeneID" id="16072767"/>
<proteinExistence type="predicted"/>
<name>F2UEV5_SALR5</name>
<reference evidence="1" key="1">
    <citation type="submission" date="2009-08" db="EMBL/GenBank/DDBJ databases">
        <title>Annotation of Salpingoeca rosetta.</title>
        <authorList>
            <consortium name="The Broad Institute Genome Sequencing Platform"/>
            <person name="Russ C."/>
            <person name="Cuomo C."/>
            <person name="Burger G."/>
            <person name="Gray M.W."/>
            <person name="Holland P.W.H."/>
            <person name="King N."/>
            <person name="Lang F.B.F."/>
            <person name="Roger A.J."/>
            <person name="Ruiz-Trillo I."/>
            <person name="Young S.K."/>
            <person name="Zeng Q."/>
            <person name="Gargeya S."/>
            <person name="Alvarado L."/>
            <person name="Berlin A."/>
            <person name="Chapman S.B."/>
            <person name="Chen Z."/>
            <person name="Freedman E."/>
            <person name="Gellesch M."/>
            <person name="Goldberg J."/>
            <person name="Griggs A."/>
            <person name="Gujja S."/>
            <person name="Heilman E."/>
            <person name="Heiman D."/>
            <person name="Howarth C."/>
            <person name="Mehta T."/>
            <person name="Neiman D."/>
            <person name="Pearson M."/>
            <person name="Roberts A."/>
            <person name="Saif S."/>
            <person name="Shea T."/>
            <person name="Shenoy N."/>
            <person name="Sisk P."/>
            <person name="Stolte C."/>
            <person name="Sykes S."/>
            <person name="White J."/>
            <person name="Yandava C."/>
            <person name="Haas B."/>
            <person name="Nusbaum C."/>
            <person name="Birren B."/>
        </authorList>
    </citation>
    <scope>NUCLEOTIDE SEQUENCE [LARGE SCALE GENOMIC DNA]</scope>
    <source>
        <strain evidence="1">ATCC 50818</strain>
    </source>
</reference>
<sequence length="205" mass="22345">MVSTGSGGEKIDKSAHDKEEFRLCTKDYYFQSAKDNTSYQNACIDVADNQGVSFKMPGMLTVHKDGVLYTYPQVREDCTALVGKTDGLDMEAFAFFKAVRMAQGDGDTRDAMSKVKALPVIKAVSDASKLKGKKTGNQAFDKRRKANKKHNAAVMGRARADAETAAAATGAHETHKDQRNVFRPVAARKAADVMAAFLETAHFLD</sequence>
<dbReference type="EMBL" id="GL832971">
    <property type="protein sequence ID" value="EGD75155.1"/>
    <property type="molecule type" value="Genomic_DNA"/>
</dbReference>
<dbReference type="RefSeq" id="XP_004992208.1">
    <property type="nucleotide sequence ID" value="XM_004992151.1"/>
</dbReference>
<evidence type="ECO:0000313" key="2">
    <source>
        <dbReference type="Proteomes" id="UP000007799"/>
    </source>
</evidence>
<dbReference type="InParanoid" id="F2UEV5"/>